<evidence type="ECO:0000259" key="4">
    <source>
        <dbReference type="PROSITE" id="PS50011"/>
    </source>
</evidence>
<keyword evidence="7" id="KW-1185">Reference proteome</keyword>
<evidence type="ECO:0000313" key="7">
    <source>
        <dbReference type="Proteomes" id="UP000018208"/>
    </source>
</evidence>
<dbReference type="OrthoDB" id="676979at2759"/>
<keyword evidence="5" id="KW-0808">Transferase</keyword>
<name>V6LLB6_9EUKA</name>
<gene>
    <name evidence="5" type="ORF">SS50377_19193</name>
    <name evidence="6" type="ORF">SS50377_26622</name>
</gene>
<dbReference type="Proteomes" id="UP000018208">
    <property type="component" value="Unassembled WGS sequence"/>
</dbReference>
<dbReference type="AlphaFoldDB" id="V6LLB6"/>
<reference evidence="6" key="2">
    <citation type="submission" date="2020-12" db="EMBL/GenBank/DDBJ databases">
        <title>New Spironucleus salmonicida genome in near-complete chromosomes.</title>
        <authorList>
            <person name="Xu F."/>
            <person name="Kurt Z."/>
            <person name="Jimenez-Gonzalez A."/>
            <person name="Astvaldsson A."/>
            <person name="Andersson J.O."/>
            <person name="Svard S.G."/>
        </authorList>
    </citation>
    <scope>NUCLEOTIDE SEQUENCE</scope>
    <source>
        <strain evidence="6">ATCC 50377</strain>
    </source>
</reference>
<keyword evidence="5" id="KW-0418">Kinase</keyword>
<feature type="domain" description="Protein kinase" evidence="4">
    <location>
        <begin position="1"/>
        <end position="255"/>
    </location>
</feature>
<keyword evidence="3" id="KW-0067">ATP-binding</keyword>
<accession>V6LLB6</accession>
<protein>
    <submittedName>
        <fullName evidence="5">Kinase</fullName>
    </submittedName>
</protein>
<dbReference type="EMBL" id="KI546170">
    <property type="protein sequence ID" value="EST41469.1"/>
    <property type="molecule type" value="Genomic_DNA"/>
</dbReference>
<evidence type="ECO:0000313" key="6">
    <source>
        <dbReference type="EMBL" id="KAH0572412.1"/>
    </source>
</evidence>
<dbReference type="InterPro" id="IPR000719">
    <property type="entry name" value="Prot_kinase_dom"/>
</dbReference>
<dbReference type="VEuPathDB" id="GiardiaDB:SS50377_26622"/>
<dbReference type="Gene3D" id="1.10.510.10">
    <property type="entry name" value="Transferase(Phosphotransferase) domain 1"/>
    <property type="match status" value="1"/>
</dbReference>
<evidence type="ECO:0000256" key="3">
    <source>
        <dbReference type="ARBA" id="ARBA00022840"/>
    </source>
</evidence>
<dbReference type="PANTHER" id="PTHR45832:SF22">
    <property type="entry name" value="SERINE_THREONINE-PROTEIN KINASE SAMKA-RELATED"/>
    <property type="match status" value="1"/>
</dbReference>
<proteinExistence type="inferred from homology"/>
<dbReference type="PROSITE" id="PS50011">
    <property type="entry name" value="PROTEIN_KINASE_DOM"/>
    <property type="match status" value="1"/>
</dbReference>
<evidence type="ECO:0000313" key="5">
    <source>
        <dbReference type="EMBL" id="EST41469.1"/>
    </source>
</evidence>
<dbReference type="InterPro" id="IPR051931">
    <property type="entry name" value="PAK3-like"/>
</dbReference>
<sequence>MNQFIFYQRIQDHSQKTVCKEIWINWINYEIKLVKRINTNQSIDLQYQLINEINIISEINEPFIVKTHGYLTDHFQNILLFQDYYSKGTLRDNLSMLSEKQKLVIIFKIAQAISSLNYKFNVVYRNLSPDNILLLDDLSPILDNFGISKQLSFTYQKMSKVLQFSIYNAPEIYQGSYQLFVDVWSLGVLVIWMFTGKEFEMEYYMLKRYEQLNLPDILTDKLPAFGLSFLELLLEVDPSKRPDIKLITNLLQKLIEISK</sequence>
<evidence type="ECO:0000256" key="2">
    <source>
        <dbReference type="ARBA" id="ARBA00022741"/>
    </source>
</evidence>
<keyword evidence="2" id="KW-0547">Nucleotide-binding</keyword>
<dbReference type="Pfam" id="PF00069">
    <property type="entry name" value="Pkinase"/>
    <property type="match status" value="1"/>
</dbReference>
<dbReference type="InterPro" id="IPR011009">
    <property type="entry name" value="Kinase-like_dom_sf"/>
</dbReference>
<dbReference type="SUPFAM" id="SSF56112">
    <property type="entry name" value="Protein kinase-like (PK-like)"/>
    <property type="match status" value="1"/>
</dbReference>
<dbReference type="GO" id="GO:0005524">
    <property type="term" value="F:ATP binding"/>
    <property type="evidence" value="ECO:0007669"/>
    <property type="project" value="UniProtKB-KW"/>
</dbReference>
<dbReference type="PANTHER" id="PTHR45832">
    <property type="entry name" value="SERINE/THREONINE-PROTEIN KINASE SAMKA-RELATED-RELATED"/>
    <property type="match status" value="1"/>
</dbReference>
<comment type="similarity">
    <text evidence="1">Belongs to the protein kinase superfamily. STE Ser/Thr protein kinase family. STE20 subfamily.</text>
</comment>
<dbReference type="EMBL" id="AUWU02000006">
    <property type="protein sequence ID" value="KAH0572412.1"/>
    <property type="molecule type" value="Genomic_DNA"/>
</dbReference>
<organism evidence="5">
    <name type="scientific">Spironucleus salmonicida</name>
    <dbReference type="NCBI Taxonomy" id="348837"/>
    <lineage>
        <taxon>Eukaryota</taxon>
        <taxon>Metamonada</taxon>
        <taxon>Diplomonadida</taxon>
        <taxon>Hexamitidae</taxon>
        <taxon>Hexamitinae</taxon>
        <taxon>Spironucleus</taxon>
    </lineage>
</organism>
<dbReference type="GO" id="GO:0004672">
    <property type="term" value="F:protein kinase activity"/>
    <property type="evidence" value="ECO:0007669"/>
    <property type="project" value="InterPro"/>
</dbReference>
<reference evidence="5 6" key="1">
    <citation type="journal article" date="2014" name="PLoS Genet.">
        <title>The Genome of Spironucleus salmonicida Highlights a Fish Pathogen Adapted to Fluctuating Environments.</title>
        <authorList>
            <person name="Xu F."/>
            <person name="Jerlstrom-Hultqvist J."/>
            <person name="Einarsson E."/>
            <person name="Astvaldsson A."/>
            <person name="Svard S.G."/>
            <person name="Andersson J.O."/>
        </authorList>
    </citation>
    <scope>NUCLEOTIDE SEQUENCE</scope>
    <source>
        <strain evidence="6">ATCC 50377</strain>
    </source>
</reference>
<evidence type="ECO:0000256" key="1">
    <source>
        <dbReference type="ARBA" id="ARBA00008874"/>
    </source>
</evidence>